<reference evidence="1" key="1">
    <citation type="submission" date="2014-11" db="EMBL/GenBank/DDBJ databases">
        <authorList>
            <person name="Amaro Gonzalez C."/>
        </authorList>
    </citation>
    <scope>NUCLEOTIDE SEQUENCE</scope>
</reference>
<name>A0A0E9WTE8_ANGAN</name>
<proteinExistence type="predicted"/>
<dbReference type="EMBL" id="GBXM01015026">
    <property type="protein sequence ID" value="JAH93551.1"/>
    <property type="molecule type" value="Transcribed_RNA"/>
</dbReference>
<dbReference type="AlphaFoldDB" id="A0A0E9WTE8"/>
<reference evidence="1" key="2">
    <citation type="journal article" date="2015" name="Fish Shellfish Immunol.">
        <title>Early steps in the European eel (Anguilla anguilla)-Vibrio vulnificus interaction in the gills: Role of the RtxA13 toxin.</title>
        <authorList>
            <person name="Callol A."/>
            <person name="Pajuelo D."/>
            <person name="Ebbesson L."/>
            <person name="Teles M."/>
            <person name="MacKenzie S."/>
            <person name="Amaro C."/>
        </authorList>
    </citation>
    <scope>NUCLEOTIDE SEQUENCE</scope>
</reference>
<sequence>MLYYFGQRGHWSKRKTMVILSGAAEPSVCVCVCVCGNKRAKCQTNTPVCWESDQQNDGPTPCPVPQGLQSTSLYRISCLVVQTG</sequence>
<organism evidence="1">
    <name type="scientific">Anguilla anguilla</name>
    <name type="common">European freshwater eel</name>
    <name type="synonym">Muraena anguilla</name>
    <dbReference type="NCBI Taxonomy" id="7936"/>
    <lineage>
        <taxon>Eukaryota</taxon>
        <taxon>Metazoa</taxon>
        <taxon>Chordata</taxon>
        <taxon>Craniata</taxon>
        <taxon>Vertebrata</taxon>
        <taxon>Euteleostomi</taxon>
        <taxon>Actinopterygii</taxon>
        <taxon>Neopterygii</taxon>
        <taxon>Teleostei</taxon>
        <taxon>Anguilliformes</taxon>
        <taxon>Anguillidae</taxon>
        <taxon>Anguilla</taxon>
    </lineage>
</organism>
<accession>A0A0E9WTE8</accession>
<protein>
    <submittedName>
        <fullName evidence="1">Uncharacterized protein</fullName>
    </submittedName>
</protein>
<evidence type="ECO:0000313" key="1">
    <source>
        <dbReference type="EMBL" id="JAH93551.1"/>
    </source>
</evidence>